<dbReference type="EMBL" id="CM046392">
    <property type="protein sequence ID" value="KAI8556861.1"/>
    <property type="molecule type" value="Genomic_DNA"/>
</dbReference>
<reference evidence="1" key="1">
    <citation type="submission" date="2022-02" db="EMBL/GenBank/DDBJ databases">
        <title>Plant Genome Project.</title>
        <authorList>
            <person name="Zhang R.-G."/>
        </authorList>
    </citation>
    <scope>NUCLEOTIDE SEQUENCE</scope>
    <source>
        <strain evidence="1">AT1</strain>
    </source>
</reference>
<evidence type="ECO:0000313" key="1">
    <source>
        <dbReference type="EMBL" id="KAI8556861.1"/>
    </source>
</evidence>
<gene>
    <name evidence="1" type="ORF">RHMOL_Rhmol05G0288700</name>
</gene>
<organism evidence="1 2">
    <name type="scientific">Rhododendron molle</name>
    <name type="common">Chinese azalea</name>
    <name type="synonym">Azalea mollis</name>
    <dbReference type="NCBI Taxonomy" id="49168"/>
    <lineage>
        <taxon>Eukaryota</taxon>
        <taxon>Viridiplantae</taxon>
        <taxon>Streptophyta</taxon>
        <taxon>Embryophyta</taxon>
        <taxon>Tracheophyta</taxon>
        <taxon>Spermatophyta</taxon>
        <taxon>Magnoliopsida</taxon>
        <taxon>eudicotyledons</taxon>
        <taxon>Gunneridae</taxon>
        <taxon>Pentapetalae</taxon>
        <taxon>asterids</taxon>
        <taxon>Ericales</taxon>
        <taxon>Ericaceae</taxon>
        <taxon>Ericoideae</taxon>
        <taxon>Rhodoreae</taxon>
        <taxon>Rhododendron</taxon>
    </lineage>
</organism>
<evidence type="ECO:0000313" key="2">
    <source>
        <dbReference type="Proteomes" id="UP001062846"/>
    </source>
</evidence>
<dbReference type="Proteomes" id="UP001062846">
    <property type="component" value="Chromosome 5"/>
</dbReference>
<comment type="caution">
    <text evidence="1">The sequence shown here is derived from an EMBL/GenBank/DDBJ whole genome shotgun (WGS) entry which is preliminary data.</text>
</comment>
<accession>A0ACC0NV61</accession>
<name>A0ACC0NV61_RHOML</name>
<protein>
    <submittedName>
        <fullName evidence="1">Uncharacterized protein</fullName>
    </submittedName>
</protein>
<sequence length="219" mass="23279">MASQKALCFFLVLLLITVQGFAKRCKPSSITASVTKTGRVVGGLPEWDVVISNTCKCPQTDVVLNCVGFSAISAQADPKIFLIVGNLCLVNDGKPITEGEPVKFKVVVKEPPSFAKQRCRPSSITASITKNGRVVGGLPEWDVVISNTCVCPQTDVVLRCVGFSAIAAQVDPRILFIVGNECLVKGGKPIVQGQPVKFTIVAKQPPSQLKPGLSITECP</sequence>
<proteinExistence type="predicted"/>
<keyword evidence="2" id="KW-1185">Reference proteome</keyword>